<name>A0A8T2C1E0_9BRAS</name>
<dbReference type="AlphaFoldDB" id="A0A8T2C1E0"/>
<evidence type="ECO:0000313" key="2">
    <source>
        <dbReference type="Proteomes" id="UP000694240"/>
    </source>
</evidence>
<protein>
    <submittedName>
        <fullName evidence="1">Uncharacterized protein</fullName>
    </submittedName>
</protein>
<dbReference type="EMBL" id="JAEFBK010000006">
    <property type="protein sequence ID" value="KAG7592270.1"/>
    <property type="molecule type" value="Genomic_DNA"/>
</dbReference>
<sequence length="43" mass="5057">MLPAYLPLVQTRNGITDSIWSITYAIKYASSKCYHRRESQTRH</sequence>
<dbReference type="Proteomes" id="UP000694240">
    <property type="component" value="Chromosome 6"/>
</dbReference>
<accession>A0A8T2C1E0</accession>
<keyword evidence="2" id="KW-1185">Reference proteome</keyword>
<reference evidence="1 2" key="1">
    <citation type="submission" date="2020-12" db="EMBL/GenBank/DDBJ databases">
        <title>Concerted genomic and epigenomic changes stabilize Arabidopsis allopolyploids.</title>
        <authorList>
            <person name="Chen Z."/>
        </authorList>
    </citation>
    <scope>NUCLEOTIDE SEQUENCE [LARGE SCALE GENOMIC DNA]</scope>
    <source>
        <strain evidence="1">Allo738</strain>
        <tissue evidence="1">Leaf</tissue>
    </source>
</reference>
<proteinExistence type="predicted"/>
<evidence type="ECO:0000313" key="1">
    <source>
        <dbReference type="EMBL" id="KAG7592270.1"/>
    </source>
</evidence>
<organism evidence="1 2">
    <name type="scientific">Arabidopsis thaliana x Arabidopsis arenosa</name>
    <dbReference type="NCBI Taxonomy" id="1240361"/>
    <lineage>
        <taxon>Eukaryota</taxon>
        <taxon>Viridiplantae</taxon>
        <taxon>Streptophyta</taxon>
        <taxon>Embryophyta</taxon>
        <taxon>Tracheophyta</taxon>
        <taxon>Spermatophyta</taxon>
        <taxon>Magnoliopsida</taxon>
        <taxon>eudicotyledons</taxon>
        <taxon>Gunneridae</taxon>
        <taxon>Pentapetalae</taxon>
        <taxon>rosids</taxon>
        <taxon>malvids</taxon>
        <taxon>Brassicales</taxon>
        <taxon>Brassicaceae</taxon>
        <taxon>Camelineae</taxon>
        <taxon>Arabidopsis</taxon>
    </lineage>
</organism>
<gene>
    <name evidence="1" type="ORF">ISN45_Aa01g011740</name>
</gene>
<comment type="caution">
    <text evidence="1">The sequence shown here is derived from an EMBL/GenBank/DDBJ whole genome shotgun (WGS) entry which is preliminary data.</text>
</comment>